<dbReference type="EMBL" id="MK500391">
    <property type="protein sequence ID" value="QBK88513.1"/>
    <property type="molecule type" value="Genomic_DNA"/>
</dbReference>
<reference evidence="2" key="1">
    <citation type="journal article" date="2019" name="MBio">
        <title>Virus Genomes from Deep Sea Sediments Expand the Ocean Megavirome and Support Independent Origins of Viral Gigantism.</title>
        <authorList>
            <person name="Backstrom D."/>
            <person name="Yutin N."/>
            <person name="Jorgensen S.L."/>
            <person name="Dharamshi J."/>
            <person name="Homa F."/>
            <person name="Zaremba-Niedwiedzka K."/>
            <person name="Spang A."/>
            <person name="Wolf Y.I."/>
            <person name="Koonin E.V."/>
            <person name="Ettema T.J."/>
        </authorList>
    </citation>
    <scope>NUCLEOTIDE SEQUENCE</scope>
</reference>
<accession>A0A481YZ41</accession>
<sequence length="77" mass="9119">MEMEKDKDDIFECNMPYKAQVWFVRPMFWSGLCIVILFILYLISTLFKKETLLGKIGSHLQKLSPFQYRGFGHLTPE</sequence>
<gene>
    <name evidence="2" type="ORF">LCMiAC01_01900</name>
</gene>
<keyword evidence="1" id="KW-0472">Membrane</keyword>
<keyword evidence="1" id="KW-0812">Transmembrane</keyword>
<keyword evidence="1" id="KW-1133">Transmembrane helix</keyword>
<name>A0A481YZ41_9VIRU</name>
<feature type="transmembrane region" description="Helical" evidence="1">
    <location>
        <begin position="27"/>
        <end position="47"/>
    </location>
</feature>
<evidence type="ECO:0000256" key="1">
    <source>
        <dbReference type="SAM" id="Phobius"/>
    </source>
</evidence>
<evidence type="ECO:0008006" key="3">
    <source>
        <dbReference type="Google" id="ProtNLM"/>
    </source>
</evidence>
<proteinExistence type="predicted"/>
<evidence type="ECO:0000313" key="2">
    <source>
        <dbReference type="EMBL" id="QBK88513.1"/>
    </source>
</evidence>
<protein>
    <recommendedName>
        <fullName evidence="3">Transmembrane protein</fullName>
    </recommendedName>
</protein>
<organism evidence="2">
    <name type="scientific">Mimivirus LCMiAC01</name>
    <dbReference type="NCBI Taxonomy" id="2506608"/>
    <lineage>
        <taxon>Viruses</taxon>
        <taxon>Varidnaviria</taxon>
        <taxon>Bamfordvirae</taxon>
        <taxon>Nucleocytoviricota</taxon>
        <taxon>Megaviricetes</taxon>
        <taxon>Imitervirales</taxon>
        <taxon>Mimiviridae</taxon>
        <taxon>Klosneuvirinae</taxon>
    </lineage>
</organism>